<dbReference type="STRING" id="121845.A0A3Q0JAQ0"/>
<dbReference type="Proteomes" id="UP000079169">
    <property type="component" value="Unplaced"/>
</dbReference>
<keyword evidence="1" id="KW-0433">Leucine-rich repeat</keyword>
<protein>
    <submittedName>
        <fullName evidence="6">F-box/LRR-repeat protein 20-like</fullName>
    </submittedName>
</protein>
<dbReference type="Pfam" id="PF25372">
    <property type="entry name" value="DUF7885"/>
    <property type="match status" value="1"/>
</dbReference>
<dbReference type="SUPFAM" id="SSF52047">
    <property type="entry name" value="RNI-like"/>
    <property type="match status" value="1"/>
</dbReference>
<evidence type="ECO:0000259" key="4">
    <source>
        <dbReference type="PROSITE" id="PS50181"/>
    </source>
</evidence>
<dbReference type="SMART" id="SM00367">
    <property type="entry name" value="LRR_CC"/>
    <property type="match status" value="4"/>
</dbReference>
<keyword evidence="3" id="KW-0833">Ubl conjugation pathway</keyword>
<dbReference type="InterPro" id="IPR032675">
    <property type="entry name" value="LRR_dom_sf"/>
</dbReference>
<dbReference type="InterPro" id="IPR057207">
    <property type="entry name" value="FBXL15_LRR"/>
</dbReference>
<dbReference type="PANTHER" id="PTHR13382">
    <property type="entry name" value="MITOCHONDRIAL ATP SYNTHASE COUPLING FACTOR B"/>
    <property type="match status" value="1"/>
</dbReference>
<dbReference type="SUPFAM" id="SSF81383">
    <property type="entry name" value="F-box domain"/>
    <property type="match status" value="1"/>
</dbReference>
<dbReference type="PROSITE" id="PS50181">
    <property type="entry name" value="FBOX"/>
    <property type="match status" value="1"/>
</dbReference>
<dbReference type="KEGG" id="dci:103515579"/>
<dbReference type="RefSeq" id="XP_026684033.1">
    <property type="nucleotide sequence ID" value="XM_026828232.1"/>
</dbReference>
<dbReference type="AlphaFoldDB" id="A0A3Q0JAQ0"/>
<dbReference type="FunFam" id="3.80.10.10:FF:000042">
    <property type="entry name" value="F-box/LRR-repeat protein 20 isoform 2"/>
    <property type="match status" value="1"/>
</dbReference>
<evidence type="ECO:0000256" key="1">
    <source>
        <dbReference type="ARBA" id="ARBA00022614"/>
    </source>
</evidence>
<organism evidence="5 6">
    <name type="scientific">Diaphorina citri</name>
    <name type="common">Asian citrus psyllid</name>
    <dbReference type="NCBI Taxonomy" id="121845"/>
    <lineage>
        <taxon>Eukaryota</taxon>
        <taxon>Metazoa</taxon>
        <taxon>Ecdysozoa</taxon>
        <taxon>Arthropoda</taxon>
        <taxon>Hexapoda</taxon>
        <taxon>Insecta</taxon>
        <taxon>Pterygota</taxon>
        <taxon>Neoptera</taxon>
        <taxon>Paraneoptera</taxon>
        <taxon>Hemiptera</taxon>
        <taxon>Sternorrhyncha</taxon>
        <taxon>Psylloidea</taxon>
        <taxon>Psyllidae</taxon>
        <taxon>Diaphorininae</taxon>
        <taxon>Diaphorina</taxon>
    </lineage>
</organism>
<dbReference type="InterPro" id="IPR050648">
    <property type="entry name" value="F-box_LRR-repeat"/>
</dbReference>
<evidence type="ECO:0000256" key="2">
    <source>
        <dbReference type="ARBA" id="ARBA00022737"/>
    </source>
</evidence>
<dbReference type="SMART" id="SM00256">
    <property type="entry name" value="FBOX"/>
    <property type="match status" value="1"/>
</dbReference>
<sequence length="218" mass="24418">MTDNHFVHKKRSNVLTRVFLEDEALINKKLPKELLLRIFSYLDVTSLCRCAQVSKAWNILALDGSNWSRIDLFNFQTDVEGPVLENISRRCGGFLRQISLRGCQSMTDNSLNILAQYCNNVEDINLNLCKKLTDATSLALSKHCAKLQRLDLASCSFITDQSLKALADGCRNLTHINISWCINITENGVIALARGCQKLESFTSKGCVQLTSEAYHAS</sequence>
<dbReference type="FunFam" id="1.20.1280.50:FF:000013">
    <property type="entry name" value="F-box/LRR-repeat protein 20 isoform X1"/>
    <property type="match status" value="1"/>
</dbReference>
<dbReference type="GO" id="GO:0005737">
    <property type="term" value="C:cytoplasm"/>
    <property type="evidence" value="ECO:0007669"/>
    <property type="project" value="TreeGrafter"/>
</dbReference>
<keyword evidence="5" id="KW-1185">Reference proteome</keyword>
<dbReference type="Gene3D" id="3.80.10.10">
    <property type="entry name" value="Ribonuclease Inhibitor"/>
    <property type="match status" value="1"/>
</dbReference>
<reference evidence="6" key="1">
    <citation type="submission" date="2025-08" db="UniProtKB">
        <authorList>
            <consortium name="RefSeq"/>
        </authorList>
    </citation>
    <scope>IDENTIFICATION</scope>
</reference>
<dbReference type="CDD" id="cd22115">
    <property type="entry name" value="F-box_FBXL2-like"/>
    <property type="match status" value="1"/>
</dbReference>
<name>A0A3Q0JAQ0_DIACI</name>
<keyword evidence="2" id="KW-0677">Repeat</keyword>
<evidence type="ECO:0000313" key="6">
    <source>
        <dbReference type="RefSeq" id="XP_026684033.1"/>
    </source>
</evidence>
<feature type="domain" description="F-box" evidence="4">
    <location>
        <begin position="24"/>
        <end position="70"/>
    </location>
</feature>
<dbReference type="InterPro" id="IPR036047">
    <property type="entry name" value="F-box-like_dom_sf"/>
</dbReference>
<dbReference type="InterPro" id="IPR006553">
    <property type="entry name" value="Leu-rich_rpt_Cys-con_subtyp"/>
</dbReference>
<dbReference type="InterPro" id="IPR001810">
    <property type="entry name" value="F-box_dom"/>
</dbReference>
<evidence type="ECO:0000313" key="5">
    <source>
        <dbReference type="Proteomes" id="UP000079169"/>
    </source>
</evidence>
<accession>A0A3Q0JAQ0</accession>
<dbReference type="GeneID" id="103515579"/>
<dbReference type="PaxDb" id="121845-A0A3Q0JAQ0"/>
<proteinExistence type="predicted"/>
<dbReference type="Pfam" id="PF12937">
    <property type="entry name" value="F-box-like"/>
    <property type="match status" value="1"/>
</dbReference>
<evidence type="ECO:0000256" key="3">
    <source>
        <dbReference type="ARBA" id="ARBA00022786"/>
    </source>
</evidence>
<gene>
    <name evidence="6" type="primary">LOC103515579</name>
</gene>